<protein>
    <submittedName>
        <fullName evidence="2">Uncharacterized protein</fullName>
    </submittedName>
</protein>
<comment type="caution">
    <text evidence="2">The sequence shown here is derived from an EMBL/GenBank/DDBJ whole genome shotgun (WGS) entry which is preliminary data.</text>
</comment>
<reference evidence="2 3" key="1">
    <citation type="journal article" date="2014" name="Int. J. Syst. Evol. Microbiol.">
        <title>Complete genome sequence of Corynebacterium casei LMG S-19264T (=DSM 44701T), isolated from a smear-ripened cheese.</title>
        <authorList>
            <consortium name="US DOE Joint Genome Institute (JGI-PGF)"/>
            <person name="Walter F."/>
            <person name="Albersmeier A."/>
            <person name="Kalinowski J."/>
            <person name="Ruckert C."/>
        </authorList>
    </citation>
    <scope>NUCLEOTIDE SEQUENCE [LARGE SCALE GENOMIC DNA]</scope>
    <source>
        <strain evidence="2 3">CGMCC 4.7111</strain>
    </source>
</reference>
<name>A0A917XV90_9ACTN</name>
<dbReference type="Proteomes" id="UP000600365">
    <property type="component" value="Unassembled WGS sequence"/>
</dbReference>
<evidence type="ECO:0000313" key="2">
    <source>
        <dbReference type="EMBL" id="GGN53156.1"/>
    </source>
</evidence>
<evidence type="ECO:0000313" key="3">
    <source>
        <dbReference type="Proteomes" id="UP000600365"/>
    </source>
</evidence>
<gene>
    <name evidence="2" type="ORF">GCM10011579_010990</name>
</gene>
<feature type="compositionally biased region" description="Pro residues" evidence="1">
    <location>
        <begin position="129"/>
        <end position="140"/>
    </location>
</feature>
<dbReference type="InterPro" id="IPR031325">
    <property type="entry name" value="RHS_repeat"/>
</dbReference>
<sequence>MIFTRSYGHDLLGRRTRHTNPSGTTSSWSYDAAGNPARLTTGGRAIAFDLDPPGRVTAVRARDWSERYAFDEAGNQTDASWPTSHPAPAVSFEVVEDLRVGGPPGRGVEGDGGALRVSPMFSSSGVNPSRPPVRLPPAPESRPRGGCGTRWW</sequence>
<accession>A0A917XV90</accession>
<dbReference type="AlphaFoldDB" id="A0A917XV90"/>
<dbReference type="EMBL" id="BMMM01000002">
    <property type="protein sequence ID" value="GGN53156.1"/>
    <property type="molecule type" value="Genomic_DNA"/>
</dbReference>
<dbReference type="Gene3D" id="2.180.10.10">
    <property type="entry name" value="RHS repeat-associated core"/>
    <property type="match status" value="1"/>
</dbReference>
<proteinExistence type="predicted"/>
<dbReference type="RefSeq" id="WP_308429277.1">
    <property type="nucleotide sequence ID" value="NZ_BMMM01000002.1"/>
</dbReference>
<organism evidence="2 3">
    <name type="scientific">Streptomyces albiflavescens</name>
    <dbReference type="NCBI Taxonomy" id="1623582"/>
    <lineage>
        <taxon>Bacteria</taxon>
        <taxon>Bacillati</taxon>
        <taxon>Actinomycetota</taxon>
        <taxon>Actinomycetes</taxon>
        <taxon>Kitasatosporales</taxon>
        <taxon>Streptomycetaceae</taxon>
        <taxon>Streptomyces</taxon>
    </lineage>
</organism>
<evidence type="ECO:0000256" key="1">
    <source>
        <dbReference type="SAM" id="MobiDB-lite"/>
    </source>
</evidence>
<dbReference type="NCBIfam" id="TIGR01643">
    <property type="entry name" value="YD_repeat_2x"/>
    <property type="match status" value="1"/>
</dbReference>
<dbReference type="InterPro" id="IPR006530">
    <property type="entry name" value="YD"/>
</dbReference>
<keyword evidence="3" id="KW-1185">Reference proteome</keyword>
<dbReference type="Pfam" id="PF05593">
    <property type="entry name" value="RHS_repeat"/>
    <property type="match status" value="1"/>
</dbReference>
<feature type="region of interest" description="Disordered" evidence="1">
    <location>
        <begin position="121"/>
        <end position="152"/>
    </location>
</feature>